<evidence type="ECO:0000256" key="15">
    <source>
        <dbReference type="RuleBase" id="RU004016"/>
    </source>
</evidence>
<evidence type="ECO:0000256" key="14">
    <source>
        <dbReference type="PIRSR" id="PIRSR618044-2"/>
    </source>
</evidence>
<dbReference type="Pfam" id="PF07943">
    <property type="entry name" value="PBP5_C"/>
    <property type="match status" value="1"/>
</dbReference>
<dbReference type="GO" id="GO:0071555">
    <property type="term" value="P:cell wall organization"/>
    <property type="evidence" value="ECO:0007669"/>
    <property type="project" value="UniProtKB-KW"/>
</dbReference>
<comment type="function">
    <text evidence="1">Removes C-terminal D-alanyl residues from sugar-peptide cell wall precursors.</text>
</comment>
<dbReference type="GO" id="GO:0008360">
    <property type="term" value="P:regulation of cell shape"/>
    <property type="evidence" value="ECO:0007669"/>
    <property type="project" value="UniProtKB-KW"/>
</dbReference>
<keyword evidence="7 16" id="KW-0732">Signal</keyword>
<dbReference type="GO" id="GO:0009252">
    <property type="term" value="P:peptidoglycan biosynthetic process"/>
    <property type="evidence" value="ECO:0007669"/>
    <property type="project" value="UniProtKB-UniPathway"/>
</dbReference>
<evidence type="ECO:0000256" key="3">
    <source>
        <dbReference type="ARBA" id="ARBA00007164"/>
    </source>
</evidence>
<keyword evidence="8" id="KW-0378">Hydrolase</keyword>
<dbReference type="GO" id="GO:0009002">
    <property type="term" value="F:serine-type D-Ala-D-Ala carboxypeptidase activity"/>
    <property type="evidence" value="ECO:0007669"/>
    <property type="project" value="UniProtKB-EC"/>
</dbReference>
<feature type="signal peptide" evidence="16">
    <location>
        <begin position="1"/>
        <end position="19"/>
    </location>
</feature>
<evidence type="ECO:0000256" key="8">
    <source>
        <dbReference type="ARBA" id="ARBA00022801"/>
    </source>
</evidence>
<evidence type="ECO:0000256" key="1">
    <source>
        <dbReference type="ARBA" id="ARBA00003217"/>
    </source>
</evidence>
<evidence type="ECO:0000256" key="4">
    <source>
        <dbReference type="ARBA" id="ARBA00012448"/>
    </source>
</evidence>
<dbReference type="InterPro" id="IPR001967">
    <property type="entry name" value="Peptidase_S11_N"/>
</dbReference>
<dbReference type="InterPro" id="IPR012907">
    <property type="entry name" value="Peptidase_S11_C"/>
</dbReference>
<comment type="catalytic activity">
    <reaction evidence="12">
        <text>Preferential cleavage: (Ac)2-L-Lys-D-Ala-|-D-Ala. Also transpeptidation of peptidyl-alanyl moieties that are N-acyl substituents of D-alanine.</text>
        <dbReference type="EC" id="3.4.16.4"/>
    </reaction>
</comment>
<keyword evidence="19" id="KW-1185">Reference proteome</keyword>
<dbReference type="GO" id="GO:0006508">
    <property type="term" value="P:proteolysis"/>
    <property type="evidence" value="ECO:0007669"/>
    <property type="project" value="UniProtKB-KW"/>
</dbReference>
<feature type="active site" evidence="13">
    <location>
        <position position="121"/>
    </location>
</feature>
<evidence type="ECO:0000256" key="5">
    <source>
        <dbReference type="ARBA" id="ARBA00022645"/>
    </source>
</evidence>
<feature type="active site" description="Acyl-ester intermediate" evidence="13">
    <location>
        <position position="61"/>
    </location>
</feature>
<dbReference type="InterPro" id="IPR037167">
    <property type="entry name" value="Peptidase_S11_C_sf"/>
</dbReference>
<dbReference type="InterPro" id="IPR018044">
    <property type="entry name" value="Peptidase_S11"/>
</dbReference>
<evidence type="ECO:0000256" key="7">
    <source>
        <dbReference type="ARBA" id="ARBA00022729"/>
    </source>
</evidence>
<organism evidence="18 19">
    <name type="scientific">Sulfuricella denitrificans (strain DSM 22764 / NBRC 105220 / skB26)</name>
    <dbReference type="NCBI Taxonomy" id="1163617"/>
    <lineage>
        <taxon>Bacteria</taxon>
        <taxon>Pseudomonadati</taxon>
        <taxon>Pseudomonadota</taxon>
        <taxon>Betaproteobacteria</taxon>
        <taxon>Nitrosomonadales</taxon>
        <taxon>Sulfuricellaceae</taxon>
        <taxon>Sulfuricella</taxon>
    </lineage>
</organism>
<accession>S6AZL5</accession>
<evidence type="ECO:0000256" key="12">
    <source>
        <dbReference type="ARBA" id="ARBA00034000"/>
    </source>
</evidence>
<keyword evidence="10" id="KW-0573">Peptidoglycan synthesis</keyword>
<dbReference type="STRING" id="1163617.SCD_n00103"/>
<feature type="active site" description="Acyl-ester intermediate" evidence="13">
    <location>
        <position position="64"/>
    </location>
</feature>
<dbReference type="InterPro" id="IPR012338">
    <property type="entry name" value="Beta-lactam/transpept-like"/>
</dbReference>
<dbReference type="PANTHER" id="PTHR21581">
    <property type="entry name" value="D-ALANYL-D-ALANINE CARBOXYPEPTIDASE"/>
    <property type="match status" value="1"/>
</dbReference>
<evidence type="ECO:0000313" key="18">
    <source>
        <dbReference type="EMBL" id="BAN33952.1"/>
    </source>
</evidence>
<evidence type="ECO:0000256" key="10">
    <source>
        <dbReference type="ARBA" id="ARBA00022984"/>
    </source>
</evidence>
<dbReference type="EMBL" id="AP013066">
    <property type="protein sequence ID" value="BAN33952.1"/>
    <property type="molecule type" value="Genomic_DNA"/>
</dbReference>
<dbReference type="Gene3D" id="2.60.410.10">
    <property type="entry name" value="D-Ala-D-Ala carboxypeptidase, C-terminal domain"/>
    <property type="match status" value="1"/>
</dbReference>
<name>S6AZL5_SULDS</name>
<evidence type="ECO:0000256" key="13">
    <source>
        <dbReference type="PIRSR" id="PIRSR618044-1"/>
    </source>
</evidence>
<evidence type="ECO:0000313" key="19">
    <source>
        <dbReference type="Proteomes" id="UP000015559"/>
    </source>
</evidence>
<keyword evidence="5" id="KW-0121">Carboxypeptidase</keyword>
<dbReference type="UniPathway" id="UPA00219"/>
<evidence type="ECO:0000256" key="11">
    <source>
        <dbReference type="ARBA" id="ARBA00023316"/>
    </source>
</evidence>
<dbReference type="SUPFAM" id="SSF56601">
    <property type="entry name" value="beta-lactamase/transpeptidase-like"/>
    <property type="match status" value="1"/>
</dbReference>
<dbReference type="EC" id="3.4.16.4" evidence="4"/>
<dbReference type="InterPro" id="IPR015956">
    <property type="entry name" value="Peniciliin-bd_prot_C_sf"/>
</dbReference>
<dbReference type="PRINTS" id="PR00725">
    <property type="entry name" value="DADACBPTASE1"/>
</dbReference>
<comment type="pathway">
    <text evidence="2">Cell wall biogenesis; peptidoglycan biosynthesis.</text>
</comment>
<evidence type="ECO:0000256" key="9">
    <source>
        <dbReference type="ARBA" id="ARBA00022960"/>
    </source>
</evidence>
<feature type="chain" id="PRO_5004536257" description="serine-type D-Ala-D-Ala carboxypeptidase" evidence="16">
    <location>
        <begin position="20"/>
        <end position="379"/>
    </location>
</feature>
<dbReference type="RefSeq" id="WP_009207103.1">
    <property type="nucleotide sequence ID" value="NC_022357.1"/>
</dbReference>
<evidence type="ECO:0000256" key="2">
    <source>
        <dbReference type="ARBA" id="ARBA00004752"/>
    </source>
</evidence>
<protein>
    <recommendedName>
        <fullName evidence="4">serine-type D-Ala-D-Ala carboxypeptidase</fullName>
        <ecNumber evidence="4">3.4.16.4</ecNumber>
    </recommendedName>
</protein>
<dbReference type="SMART" id="SM00936">
    <property type="entry name" value="PBP5_C"/>
    <property type="match status" value="1"/>
</dbReference>
<feature type="binding site" evidence="14">
    <location>
        <position position="223"/>
    </location>
    <ligand>
        <name>substrate</name>
    </ligand>
</feature>
<evidence type="ECO:0000256" key="6">
    <source>
        <dbReference type="ARBA" id="ARBA00022670"/>
    </source>
</evidence>
<evidence type="ECO:0000259" key="17">
    <source>
        <dbReference type="SMART" id="SM00936"/>
    </source>
</evidence>
<feature type="domain" description="Peptidase S11 D-Ala-D-Ala carboxypeptidase A C-terminal" evidence="17">
    <location>
        <begin position="273"/>
        <end position="363"/>
    </location>
</feature>
<dbReference type="HOGENOM" id="CLU_027070_8_1_4"/>
<dbReference type="Gene3D" id="3.40.710.10">
    <property type="entry name" value="DD-peptidase/beta-lactamase superfamily"/>
    <property type="match status" value="1"/>
</dbReference>
<dbReference type="PANTHER" id="PTHR21581:SF6">
    <property type="entry name" value="TRAFFICKING PROTEIN PARTICLE COMPLEX SUBUNIT 12"/>
    <property type="match status" value="1"/>
</dbReference>
<dbReference type="KEGG" id="sdr:SCD_n00103"/>
<keyword evidence="11" id="KW-0961">Cell wall biogenesis/degradation</keyword>
<sequence>MMKKFLTFALLFAVLPALASSPAISLPPAPDIAARSYILVDFFSGQTLLQRGGDERIEPASLTKLMTAYLTFSALRQGVIASAQALPVSERAWRAEGSRMFIQPSTPVVVDDLIRGMIVQSGNDACIALAEGIAGSEEEFVRRMNLEAQRMGMKSTHFMNSTGLPNPQHYTTARDLSLLARAIIRDFPDYYPLYSQKEFKYNNISQANRNRLLWQDPTVDGMKTGHTESAGFCLIASAKRDTRRLLSVVLGTTSESMRASESQKLLNYGFQNFDTHHLYQKGQVVSSLPVWKGSENILKAGVAQDVYVSLPKGQYARLKASLVSKQPLLAPLSAGQEVGTIRLMLDDKPYADYPLVALEGVARANFFKRSWDGVKLWFK</sequence>
<keyword evidence="9" id="KW-0133">Cell shape</keyword>
<proteinExistence type="inferred from homology"/>
<dbReference type="SUPFAM" id="SSF69189">
    <property type="entry name" value="Penicillin-binding protein associated domain"/>
    <property type="match status" value="1"/>
</dbReference>
<dbReference type="Proteomes" id="UP000015559">
    <property type="component" value="Chromosome"/>
</dbReference>
<reference evidence="18 19" key="1">
    <citation type="journal article" date="2012" name="Appl. Environ. Microbiol.">
        <title>Draft genome sequence of a psychrotolerant sulfur-oxidizing bacterium, Sulfuricella denitrificans skB26, and proteomic insights into cold adaptation.</title>
        <authorList>
            <person name="Watanabe T."/>
            <person name="Kojima H."/>
            <person name="Fukui M."/>
        </authorList>
    </citation>
    <scope>NUCLEOTIDE SEQUENCE [LARGE SCALE GENOMIC DNA]</scope>
    <source>
        <strain evidence="19">skB26</strain>
    </source>
</reference>
<gene>
    <name evidence="18" type="ORF">SCD_n00103</name>
</gene>
<keyword evidence="6" id="KW-0645">Protease</keyword>
<comment type="similarity">
    <text evidence="3 15">Belongs to the peptidase S11 family.</text>
</comment>
<dbReference type="eggNOG" id="COG1686">
    <property type="taxonomic scope" value="Bacteria"/>
</dbReference>
<dbReference type="Pfam" id="PF00768">
    <property type="entry name" value="Peptidase_S11"/>
    <property type="match status" value="1"/>
</dbReference>
<dbReference type="AlphaFoldDB" id="S6AZL5"/>
<evidence type="ECO:0000256" key="16">
    <source>
        <dbReference type="SAM" id="SignalP"/>
    </source>
</evidence>